<evidence type="ECO:0000256" key="1">
    <source>
        <dbReference type="ARBA" id="ARBA00004123"/>
    </source>
</evidence>
<evidence type="ECO:0000259" key="9">
    <source>
        <dbReference type="Pfam" id="PF05916"/>
    </source>
</evidence>
<feature type="domain" description="GINS subunit" evidence="9">
    <location>
        <begin position="80"/>
        <end position="178"/>
    </location>
</feature>
<dbReference type="GO" id="GO:0000811">
    <property type="term" value="C:GINS complex"/>
    <property type="evidence" value="ECO:0007669"/>
    <property type="project" value="TreeGrafter"/>
</dbReference>
<name>G3B5L2_CANTC</name>
<dbReference type="eggNOG" id="KOG4071">
    <property type="taxonomic scope" value="Eukaryota"/>
</dbReference>
<feature type="domain" description="DNA replication complex GINS protein PSF2 N-terminal" evidence="10">
    <location>
        <begin position="13"/>
        <end position="71"/>
    </location>
</feature>
<dbReference type="GO" id="GO:0006260">
    <property type="term" value="P:DNA replication"/>
    <property type="evidence" value="ECO:0007669"/>
    <property type="project" value="UniProtKB-KW"/>
</dbReference>
<gene>
    <name evidence="11" type="ORF">CANTEDRAFT_94020</name>
</gene>
<dbReference type="HOGENOM" id="CLU_078274_1_1_1"/>
<dbReference type="Gene3D" id="1.20.58.1020">
    <property type="match status" value="1"/>
</dbReference>
<dbReference type="InterPro" id="IPR056784">
    <property type="entry name" value="PSF2_N"/>
</dbReference>
<dbReference type="Proteomes" id="UP000000707">
    <property type="component" value="Unassembled WGS sequence"/>
</dbReference>
<dbReference type="STRING" id="590646.G3B5L2"/>
<dbReference type="Gene3D" id="3.40.5.50">
    <property type="match status" value="1"/>
</dbReference>
<dbReference type="InterPro" id="IPR021151">
    <property type="entry name" value="GINS_A"/>
</dbReference>
<dbReference type="FunFam" id="1.20.58.1020:FF:000001">
    <property type="entry name" value="DNA replication complex GINS protein PSF2"/>
    <property type="match status" value="1"/>
</dbReference>
<dbReference type="OrthoDB" id="1938138at2759"/>
<organism evidence="12">
    <name type="scientific">Candida tenuis (strain ATCC 10573 / BCRC 21748 / CBS 615 / JCM 9827 / NBRC 10315 / NRRL Y-1498 / VKM Y-70)</name>
    <name type="common">Yeast</name>
    <name type="synonym">Yamadazyma tenuis</name>
    <dbReference type="NCBI Taxonomy" id="590646"/>
    <lineage>
        <taxon>Eukaryota</taxon>
        <taxon>Fungi</taxon>
        <taxon>Dikarya</taxon>
        <taxon>Ascomycota</taxon>
        <taxon>Saccharomycotina</taxon>
        <taxon>Pichiomycetes</taxon>
        <taxon>Debaryomycetaceae</taxon>
        <taxon>Yamadazyma</taxon>
    </lineage>
</organism>
<dbReference type="PIRSF" id="PIRSF028998">
    <property type="entry name" value="GINS_Psf2_subgr"/>
    <property type="match status" value="1"/>
</dbReference>
<comment type="similarity">
    <text evidence="2 8">Belongs to the GINS2/PSF2 family.</text>
</comment>
<dbReference type="FunFam" id="3.40.5.50:FF:000001">
    <property type="entry name" value="DNA replication complex GINS protein PSF2"/>
    <property type="match status" value="1"/>
</dbReference>
<evidence type="ECO:0000256" key="2">
    <source>
        <dbReference type="ARBA" id="ARBA00010565"/>
    </source>
</evidence>
<dbReference type="GeneID" id="18250350"/>
<keyword evidence="12" id="KW-1185">Reference proteome</keyword>
<dbReference type="PANTHER" id="PTHR12772:SF0">
    <property type="entry name" value="DNA REPLICATION COMPLEX GINS PROTEIN PSF2"/>
    <property type="match status" value="1"/>
</dbReference>
<dbReference type="GO" id="GO:0007059">
    <property type="term" value="P:chromosome segregation"/>
    <property type="evidence" value="ECO:0007669"/>
    <property type="project" value="UniProtKB-KW"/>
</dbReference>
<dbReference type="Pfam" id="PF05916">
    <property type="entry name" value="Sld5"/>
    <property type="match status" value="1"/>
</dbReference>
<keyword evidence="6" id="KW-0159">Chromosome partition</keyword>
<dbReference type="EMBL" id="GL996524">
    <property type="protein sequence ID" value="EGV63255.1"/>
    <property type="molecule type" value="Genomic_DNA"/>
</dbReference>
<dbReference type="InterPro" id="IPR036224">
    <property type="entry name" value="GINS_bundle-like_dom_sf"/>
</dbReference>
<keyword evidence="5 8" id="KW-0235">DNA replication</keyword>
<evidence type="ECO:0000256" key="4">
    <source>
        <dbReference type="ARBA" id="ARBA00015139"/>
    </source>
</evidence>
<evidence type="ECO:0000256" key="6">
    <source>
        <dbReference type="ARBA" id="ARBA00022829"/>
    </source>
</evidence>
<reference evidence="11 12" key="1">
    <citation type="journal article" date="2011" name="Proc. Natl. Acad. Sci. U.S.A.">
        <title>Comparative genomics of xylose-fermenting fungi for enhanced biofuel production.</title>
        <authorList>
            <person name="Wohlbach D.J."/>
            <person name="Kuo A."/>
            <person name="Sato T.K."/>
            <person name="Potts K.M."/>
            <person name="Salamov A.A."/>
            <person name="LaButti K.M."/>
            <person name="Sun H."/>
            <person name="Clum A."/>
            <person name="Pangilinan J.L."/>
            <person name="Lindquist E.A."/>
            <person name="Lucas S."/>
            <person name="Lapidus A."/>
            <person name="Jin M."/>
            <person name="Gunawan C."/>
            <person name="Balan V."/>
            <person name="Dale B.E."/>
            <person name="Jeffries T.W."/>
            <person name="Zinkel R."/>
            <person name="Barry K.W."/>
            <person name="Grigoriev I.V."/>
            <person name="Gasch A.P."/>
        </authorList>
    </citation>
    <scope>NUCLEOTIDE SEQUENCE [LARGE SCALE GENOMIC DNA]</scope>
    <source>
        <strain evidence="12">ATCC 10573 / BCRC 21748 / CBS 615 / JCM 9827 / NBRC 10315 / NRRL Y-1498 / VKM Y-70</strain>
    </source>
</reference>
<evidence type="ECO:0000256" key="5">
    <source>
        <dbReference type="ARBA" id="ARBA00022705"/>
    </source>
</evidence>
<evidence type="ECO:0000256" key="3">
    <source>
        <dbReference type="ARBA" id="ARBA00011352"/>
    </source>
</evidence>
<accession>G3B5L2</accession>
<dbReference type="SUPFAM" id="SSF160059">
    <property type="entry name" value="PriA/YqbF domain"/>
    <property type="match status" value="1"/>
</dbReference>
<comment type="subcellular location">
    <subcellularLocation>
        <location evidence="1 8">Nucleus</location>
    </subcellularLocation>
</comment>
<dbReference type="CDD" id="cd21694">
    <property type="entry name" value="GINS_B_Psf2"/>
    <property type="match status" value="1"/>
</dbReference>
<keyword evidence="7 8" id="KW-0539">Nucleus</keyword>
<dbReference type="Pfam" id="PF25005">
    <property type="entry name" value="PSF2_N"/>
    <property type="match status" value="1"/>
</dbReference>
<protein>
    <recommendedName>
        <fullName evidence="4 8">DNA replication complex GINS protein PSF2</fullName>
    </recommendedName>
</protein>
<evidence type="ECO:0000256" key="7">
    <source>
        <dbReference type="ARBA" id="ARBA00023242"/>
    </source>
</evidence>
<evidence type="ECO:0000256" key="8">
    <source>
        <dbReference type="PIRNR" id="PIRNR028998"/>
    </source>
</evidence>
<dbReference type="PANTHER" id="PTHR12772">
    <property type="entry name" value="DNA REPLICATION COMPLEX GINS PROTEIN PSF2"/>
    <property type="match status" value="1"/>
</dbReference>
<dbReference type="GO" id="GO:0000727">
    <property type="term" value="P:double-strand break repair via break-induced replication"/>
    <property type="evidence" value="ECO:0007669"/>
    <property type="project" value="TreeGrafter"/>
</dbReference>
<sequence>MSLPSNIKQNLMPSEISFMTENEYIQILPRYSMKSIQLIGTKIPNLRALRREKVPLWVALILKSQGKCNIVIPDWLNLIYLKARYDEEVKFPMKFSDLPFNWIDLSKILLSKAPDDLPDPVHQLRSIIQDLREIRQVKTRKGLKEVNESNIGLSGLSLLEINELRPFMLSVMNKLREIHESVRHDDYDDEEVIDVDDDED</sequence>
<dbReference type="SUPFAM" id="SSF158573">
    <property type="entry name" value="GINS helical bundle-like"/>
    <property type="match status" value="1"/>
</dbReference>
<dbReference type="CDD" id="cd11712">
    <property type="entry name" value="GINS_A_psf2"/>
    <property type="match status" value="1"/>
</dbReference>
<evidence type="ECO:0000259" key="10">
    <source>
        <dbReference type="Pfam" id="PF25005"/>
    </source>
</evidence>
<dbReference type="KEGG" id="cten:18250350"/>
<evidence type="ECO:0000313" key="12">
    <source>
        <dbReference type="Proteomes" id="UP000000707"/>
    </source>
</evidence>
<evidence type="ECO:0000313" key="11">
    <source>
        <dbReference type="EMBL" id="EGV63255.1"/>
    </source>
</evidence>
<proteinExistence type="inferred from homology"/>
<dbReference type="AlphaFoldDB" id="G3B5L2"/>
<comment type="subunit">
    <text evidence="3">Component of the GINS complex which is a heterotetramer of SLD5, PSF1, PSF2 and PSF3.</text>
</comment>
<dbReference type="InterPro" id="IPR007257">
    <property type="entry name" value="GINS_Psf2"/>
</dbReference>